<feature type="non-terminal residue" evidence="1">
    <location>
        <position position="72"/>
    </location>
</feature>
<feature type="non-terminal residue" evidence="1">
    <location>
        <position position="1"/>
    </location>
</feature>
<accession>A0A8S3AUS6</accession>
<dbReference type="Proteomes" id="UP000681720">
    <property type="component" value="Unassembled WGS sequence"/>
</dbReference>
<protein>
    <submittedName>
        <fullName evidence="1">Uncharacterized protein</fullName>
    </submittedName>
</protein>
<sequence length="72" mass="8095">STADTTPKRKNPWSQCFDSKVNVTSQSSDPYQEINDYLAAGFSQTSSDNDSSDDIDLLLFWRQQQASFPILS</sequence>
<proteinExistence type="predicted"/>
<dbReference type="EMBL" id="CAJOBJ010159670">
    <property type="protein sequence ID" value="CAF4840780.1"/>
    <property type="molecule type" value="Genomic_DNA"/>
</dbReference>
<evidence type="ECO:0000313" key="1">
    <source>
        <dbReference type="EMBL" id="CAF4768740.1"/>
    </source>
</evidence>
<name>A0A8S3AUS6_9BILA</name>
<comment type="caution">
    <text evidence="1">The sequence shown here is derived from an EMBL/GenBank/DDBJ whole genome shotgun (WGS) entry which is preliminary data.</text>
</comment>
<reference evidence="1" key="1">
    <citation type="submission" date="2021-02" db="EMBL/GenBank/DDBJ databases">
        <authorList>
            <person name="Nowell W R."/>
        </authorList>
    </citation>
    <scope>NUCLEOTIDE SEQUENCE</scope>
</reference>
<evidence type="ECO:0000313" key="3">
    <source>
        <dbReference type="Proteomes" id="UP000681967"/>
    </source>
</evidence>
<dbReference type="Proteomes" id="UP000681967">
    <property type="component" value="Unassembled WGS sequence"/>
</dbReference>
<evidence type="ECO:0000313" key="2">
    <source>
        <dbReference type="EMBL" id="CAF4840780.1"/>
    </source>
</evidence>
<dbReference type="AlphaFoldDB" id="A0A8S3AUS6"/>
<dbReference type="EMBL" id="CAJOBH010133254">
    <property type="protein sequence ID" value="CAF4768740.1"/>
    <property type="molecule type" value="Genomic_DNA"/>
</dbReference>
<gene>
    <name evidence="1" type="ORF">BYL167_LOCUS46826</name>
    <name evidence="2" type="ORF">GIL414_LOCUS48910</name>
</gene>
<organism evidence="1 3">
    <name type="scientific">Rotaria magnacalcarata</name>
    <dbReference type="NCBI Taxonomy" id="392030"/>
    <lineage>
        <taxon>Eukaryota</taxon>
        <taxon>Metazoa</taxon>
        <taxon>Spiralia</taxon>
        <taxon>Gnathifera</taxon>
        <taxon>Rotifera</taxon>
        <taxon>Eurotatoria</taxon>
        <taxon>Bdelloidea</taxon>
        <taxon>Philodinida</taxon>
        <taxon>Philodinidae</taxon>
        <taxon>Rotaria</taxon>
    </lineage>
</organism>